<dbReference type="AlphaFoldDB" id="Q1AWS3"/>
<protein>
    <submittedName>
        <fullName evidence="1">Uncharacterized protein</fullName>
    </submittedName>
</protein>
<dbReference type="KEGG" id="rxy:Rxyl_1189"/>
<accession>Q1AWS3</accession>
<organism evidence="1 2">
    <name type="scientific">Rubrobacter xylanophilus (strain DSM 9941 / JCM 11954 / NBRC 16129 / PRD-1)</name>
    <dbReference type="NCBI Taxonomy" id="266117"/>
    <lineage>
        <taxon>Bacteria</taxon>
        <taxon>Bacillati</taxon>
        <taxon>Actinomycetota</taxon>
        <taxon>Rubrobacteria</taxon>
        <taxon>Rubrobacterales</taxon>
        <taxon>Rubrobacteraceae</taxon>
        <taxon>Rubrobacter</taxon>
    </lineage>
</organism>
<dbReference type="STRING" id="266117.Rxyl_1189"/>
<dbReference type="HOGENOM" id="CLU_1823906_0_0_11"/>
<reference evidence="1 2" key="1">
    <citation type="submission" date="2006-06" db="EMBL/GenBank/DDBJ databases">
        <title>Complete sequence of Rubrobacter xylanophilus DSM 9941.</title>
        <authorList>
            <consortium name="US DOE Joint Genome Institute"/>
            <person name="Copeland A."/>
            <person name="Lucas S."/>
            <person name="Lapidus A."/>
            <person name="Barry K."/>
            <person name="Detter J.C."/>
            <person name="Glavina del Rio T."/>
            <person name="Hammon N."/>
            <person name="Israni S."/>
            <person name="Dalin E."/>
            <person name="Tice H."/>
            <person name="Pitluck S."/>
            <person name="Munk A.C."/>
            <person name="Brettin T."/>
            <person name="Bruce D."/>
            <person name="Han C."/>
            <person name="Tapia R."/>
            <person name="Gilna P."/>
            <person name="Schmutz J."/>
            <person name="Larimer F."/>
            <person name="Land M."/>
            <person name="Hauser L."/>
            <person name="Kyrpides N."/>
            <person name="Lykidis A."/>
            <person name="da Costa M.S."/>
            <person name="Rainey F.A."/>
            <person name="Empadinhas N."/>
            <person name="Jolivet E."/>
            <person name="Battista J.R."/>
            <person name="Richardson P."/>
        </authorList>
    </citation>
    <scope>NUCLEOTIDE SEQUENCE [LARGE SCALE GENOMIC DNA]</scope>
    <source>
        <strain evidence="2">DSM 9941 / NBRC 16129 / PRD-1</strain>
    </source>
</reference>
<gene>
    <name evidence="1" type="ordered locus">Rxyl_1189</name>
</gene>
<proteinExistence type="predicted"/>
<name>Q1AWS3_RUBXD</name>
<sequence length="141" mass="14717">MGGSSGPARGLLLGVWSRRGELLGSIEAVGGGEAPAGLGALAAEWRNGAEELSLAALPFPGGWRIRLRESWRGAEKTLWIAPLGEEEEGCMGLFAERDLRSVFPELLEEVRDAGMGGLLHRALRGEAKRSLAGAGRVAAGG</sequence>
<evidence type="ECO:0000313" key="2">
    <source>
        <dbReference type="Proteomes" id="UP000006637"/>
    </source>
</evidence>
<evidence type="ECO:0000313" key="1">
    <source>
        <dbReference type="EMBL" id="ABG04155.1"/>
    </source>
</evidence>
<dbReference type="Proteomes" id="UP000006637">
    <property type="component" value="Chromosome"/>
</dbReference>
<dbReference type="EMBL" id="CP000386">
    <property type="protein sequence ID" value="ABG04155.1"/>
    <property type="molecule type" value="Genomic_DNA"/>
</dbReference>
<keyword evidence="2" id="KW-1185">Reference proteome</keyword>